<accession>A0A0C3FDH8</accession>
<dbReference type="HOGENOM" id="CLU_021043_2_0_1"/>
<reference evidence="3" key="2">
    <citation type="submission" date="2015-01" db="EMBL/GenBank/DDBJ databases">
        <title>Evolutionary Origins and Diversification of the Mycorrhizal Mutualists.</title>
        <authorList>
            <consortium name="DOE Joint Genome Institute"/>
            <consortium name="Mycorrhizal Genomics Consortium"/>
            <person name="Kohler A."/>
            <person name="Kuo A."/>
            <person name="Nagy L.G."/>
            <person name="Floudas D."/>
            <person name="Copeland A."/>
            <person name="Barry K.W."/>
            <person name="Cichocki N."/>
            <person name="Veneault-Fourrey C."/>
            <person name="LaButti K."/>
            <person name="Lindquist E.A."/>
            <person name="Lipzen A."/>
            <person name="Lundell T."/>
            <person name="Morin E."/>
            <person name="Murat C."/>
            <person name="Riley R."/>
            <person name="Ohm R."/>
            <person name="Sun H."/>
            <person name="Tunlid A."/>
            <person name="Henrissat B."/>
            <person name="Grigoriev I.V."/>
            <person name="Hibbett D.S."/>
            <person name="Martin F."/>
        </authorList>
    </citation>
    <scope>NUCLEOTIDE SEQUENCE [LARGE SCALE GENOMIC DNA]</scope>
    <source>
        <strain evidence="3">F 1598</strain>
    </source>
</reference>
<name>A0A0C3FDH8_PILCF</name>
<dbReference type="EMBL" id="KN833021">
    <property type="protein sequence ID" value="KIM77824.1"/>
    <property type="molecule type" value="Genomic_DNA"/>
</dbReference>
<organism evidence="2 3">
    <name type="scientific">Piloderma croceum (strain F 1598)</name>
    <dbReference type="NCBI Taxonomy" id="765440"/>
    <lineage>
        <taxon>Eukaryota</taxon>
        <taxon>Fungi</taxon>
        <taxon>Dikarya</taxon>
        <taxon>Basidiomycota</taxon>
        <taxon>Agaricomycotina</taxon>
        <taxon>Agaricomycetes</taxon>
        <taxon>Agaricomycetidae</taxon>
        <taxon>Atheliales</taxon>
        <taxon>Atheliaceae</taxon>
        <taxon>Piloderma</taxon>
    </lineage>
</organism>
<keyword evidence="1" id="KW-1133">Transmembrane helix</keyword>
<feature type="transmembrane region" description="Helical" evidence="1">
    <location>
        <begin position="159"/>
        <end position="178"/>
    </location>
</feature>
<proteinExistence type="predicted"/>
<feature type="transmembrane region" description="Helical" evidence="1">
    <location>
        <begin position="190"/>
        <end position="213"/>
    </location>
</feature>
<protein>
    <submittedName>
        <fullName evidence="2">Uncharacterized protein</fullName>
    </submittedName>
</protein>
<feature type="transmembrane region" description="Helical" evidence="1">
    <location>
        <begin position="306"/>
        <end position="324"/>
    </location>
</feature>
<reference evidence="2 3" key="1">
    <citation type="submission" date="2014-04" db="EMBL/GenBank/DDBJ databases">
        <authorList>
            <consortium name="DOE Joint Genome Institute"/>
            <person name="Kuo A."/>
            <person name="Tarkka M."/>
            <person name="Buscot F."/>
            <person name="Kohler A."/>
            <person name="Nagy L.G."/>
            <person name="Floudas D."/>
            <person name="Copeland A."/>
            <person name="Barry K.W."/>
            <person name="Cichocki N."/>
            <person name="Veneault-Fourrey C."/>
            <person name="LaButti K."/>
            <person name="Lindquist E.A."/>
            <person name="Lipzen A."/>
            <person name="Lundell T."/>
            <person name="Morin E."/>
            <person name="Murat C."/>
            <person name="Sun H."/>
            <person name="Tunlid A."/>
            <person name="Henrissat B."/>
            <person name="Grigoriev I.V."/>
            <person name="Hibbett D.S."/>
            <person name="Martin F."/>
            <person name="Nordberg H.P."/>
            <person name="Cantor M.N."/>
            <person name="Hua S.X."/>
        </authorList>
    </citation>
    <scope>NUCLEOTIDE SEQUENCE [LARGE SCALE GENOMIC DNA]</scope>
    <source>
        <strain evidence="2 3">F 1598</strain>
    </source>
</reference>
<feature type="transmembrane region" description="Helical" evidence="1">
    <location>
        <begin position="398"/>
        <end position="419"/>
    </location>
</feature>
<dbReference type="Proteomes" id="UP000054166">
    <property type="component" value="Unassembled WGS sequence"/>
</dbReference>
<dbReference type="AlphaFoldDB" id="A0A0C3FDH8"/>
<feature type="transmembrane region" description="Helical" evidence="1">
    <location>
        <begin position="50"/>
        <end position="76"/>
    </location>
</feature>
<keyword evidence="3" id="KW-1185">Reference proteome</keyword>
<keyword evidence="1" id="KW-0812">Transmembrane</keyword>
<evidence type="ECO:0000313" key="3">
    <source>
        <dbReference type="Proteomes" id="UP000054166"/>
    </source>
</evidence>
<feature type="transmembrane region" description="Helical" evidence="1">
    <location>
        <begin position="278"/>
        <end position="299"/>
    </location>
</feature>
<evidence type="ECO:0000313" key="2">
    <source>
        <dbReference type="EMBL" id="KIM77824.1"/>
    </source>
</evidence>
<gene>
    <name evidence="2" type="ORF">PILCRDRAFT_11719</name>
</gene>
<sequence length="517" mass="55933">MVSAAFNLLPSDDIELTIDEPDSHSPHVQISDLKEYDPGKTSYRIALGGLFFSTIFTIACIGAGIGTLGSLVNFILGSAFLMTPTTAMVVDSTIADLPSLGLNLLVTTCTESIGFIHSKLLQAALISEHNIQFNTNLRLIPRPRSGRSWTHPNGTFSNVIMGILLILSYVSSSLVFAQNQPGDPIIRIKLQSPALIVLGVALLLQALIAYLGMRRESIFTWSSSPFHTTAALLYHNQLIHKSGKCMHNVLHSDSFIDPCTPSILQPSVWQVSSSVRRIVIGLWCLWPACAVWSGIVIGIGKRTGQLVVGSIIGSTLGMGSWSPLPNTNTSLLVVASSFQTSIVVMAALQGPLTMALHCCELLVNLLRDEAAWRKAVEKLGAPWSKNPLLSALMNKQSVGLFVVKSVLYWMFGLSLGYGAEGLSDNALFMRPVQILYLSAALLLLAAGYTFMVTRQPSGCQPATYGHLQTLANLIDDWSPLMWWGHKGGGQICHAGTSDHPLPHVNMNTLYAGNSQDR</sequence>
<dbReference type="InParanoid" id="A0A0C3FDH8"/>
<feature type="transmembrane region" description="Helical" evidence="1">
    <location>
        <begin position="431"/>
        <end position="451"/>
    </location>
</feature>
<dbReference type="OrthoDB" id="2688021at2759"/>
<keyword evidence="1" id="KW-0472">Membrane</keyword>
<dbReference type="STRING" id="765440.A0A0C3FDH8"/>
<evidence type="ECO:0000256" key="1">
    <source>
        <dbReference type="SAM" id="Phobius"/>
    </source>
</evidence>